<organism evidence="1 2">
    <name type="scientific">Papio anubis</name>
    <name type="common">Olive baboon</name>
    <dbReference type="NCBI Taxonomy" id="9555"/>
    <lineage>
        <taxon>Eukaryota</taxon>
        <taxon>Metazoa</taxon>
        <taxon>Chordata</taxon>
        <taxon>Craniata</taxon>
        <taxon>Vertebrata</taxon>
        <taxon>Euteleostomi</taxon>
        <taxon>Mammalia</taxon>
        <taxon>Eutheria</taxon>
        <taxon>Euarchontoglires</taxon>
        <taxon>Primates</taxon>
        <taxon>Haplorrhini</taxon>
        <taxon>Catarrhini</taxon>
        <taxon>Cercopithecidae</taxon>
        <taxon>Cercopithecinae</taxon>
        <taxon>Papio</taxon>
    </lineage>
</organism>
<dbReference type="GeneTree" id="ENSGT00390000012182"/>
<dbReference type="PANTHER" id="PTHR31666:SF0">
    <property type="entry name" value="PROTEIN EOLA1-RELATED"/>
    <property type="match status" value="1"/>
</dbReference>
<evidence type="ECO:0000313" key="1">
    <source>
        <dbReference type="Ensembl" id="ENSPANP00000052711.1"/>
    </source>
</evidence>
<sequence length="292" mass="32623">RQLPCSPDTSRLLSLLTAATSPRWLRWPPWVVRRRRTVLPCDQKPESTLYAHDSQGPEAVIPAAAESVSAPLLLSACTCDERLQVLLRTQRPHLGPDFPASRLAPPQEARGACEDGVKTVETRWRPLLSSQQNRTIAVHIAHRDWDDDAWQELLVERLGMTPAQIQALLRKGEKFGRGVIAGLIDIGETLQCPEDLTPDEAVELENQAVLTNLKQKYLTVISNPRWLLEPIPRKGGKDVFQDAIGKTDNFTKALTGRVCFTLRSQFRLAEPIKADWGNWPHTLACAVPVQDS</sequence>
<reference evidence="1 2" key="1">
    <citation type="submission" date="2012-03" db="EMBL/GenBank/DDBJ databases">
        <title>Whole Genome Assembly of Papio anubis.</title>
        <authorList>
            <person name="Liu Y.L."/>
            <person name="Abraham K.A."/>
            <person name="Akbar H.A."/>
            <person name="Ali S.A."/>
            <person name="Anosike U.A."/>
            <person name="Aqrawi P.A."/>
            <person name="Arias F.A."/>
            <person name="Attaway T.A."/>
            <person name="Awwad R.A."/>
            <person name="Babu C.B."/>
            <person name="Bandaranaike D.B."/>
            <person name="Battles P.B."/>
            <person name="Bell A.B."/>
            <person name="Beltran B.B."/>
            <person name="Berhane-Mersha D.B."/>
            <person name="Bess C.B."/>
            <person name="Bickham C.B."/>
            <person name="Bolden T.B."/>
            <person name="Carter K.C."/>
            <person name="Chau D.C."/>
            <person name="Chavez A.C."/>
            <person name="Clerc-Blankenburg K.C."/>
            <person name="Coyle M.C."/>
            <person name="Dao M.D."/>
            <person name="Davila M.L.D."/>
            <person name="Davy-Carroll L.D."/>
            <person name="Denson S.D."/>
            <person name="Dinh H.D."/>
            <person name="Fernandez S.F."/>
            <person name="Fernando P.F."/>
            <person name="Forbes L.F."/>
            <person name="Francis C.F."/>
            <person name="Francisco L.F."/>
            <person name="Fu Q.F."/>
            <person name="Garcia-Iii R.G."/>
            <person name="Garrett T.G."/>
            <person name="Gross S.G."/>
            <person name="Gubbala S.G."/>
            <person name="Hirani K.H."/>
            <person name="Hogues M.H."/>
            <person name="Hollins B.H."/>
            <person name="Jackson L.J."/>
            <person name="Javaid M.J."/>
            <person name="Jhangiani S.J."/>
            <person name="Johnson A.J."/>
            <person name="Johnson B.J."/>
            <person name="Jones J.J."/>
            <person name="Joshi V.J."/>
            <person name="Kalu J.K."/>
            <person name="Khan N.K."/>
            <person name="Korchina V.K."/>
            <person name="Kovar C.K."/>
            <person name="Lago L.L."/>
            <person name="Lara F.L."/>
            <person name="Le T.-K.L."/>
            <person name="Lee S.L."/>
            <person name="Legall-Iii F.L."/>
            <person name="Lemon S.L."/>
            <person name="Liu J.L."/>
            <person name="Liu Y.-S.L."/>
            <person name="Liyanage D.L."/>
            <person name="Lopez J.L."/>
            <person name="Lorensuhewa L.L."/>
            <person name="Mata R.M."/>
            <person name="Mathew T.M."/>
            <person name="Mercado C.M."/>
            <person name="Mercado I.M."/>
            <person name="Morales K.M."/>
            <person name="Morgan M.M."/>
            <person name="Munidasa M.M."/>
            <person name="Ngo D.N."/>
            <person name="Nguyen L.N."/>
            <person name="Nguyen T.N."/>
            <person name="Nguyen N.N."/>
            <person name="Obregon M.O."/>
            <person name="Okwuonu G.O."/>
            <person name="Ongeri F.O."/>
            <person name="Onwere C.O."/>
            <person name="Osifeso I.O."/>
            <person name="Parra A.P."/>
            <person name="Patil S.P."/>
            <person name="Perez A.P."/>
            <person name="Perez Y.P."/>
            <person name="Pham C.P."/>
            <person name="Pu L.-L.P."/>
            <person name="Puazo M.P."/>
            <person name="Quiroz J.Q."/>
            <person name="Rouhana J.R."/>
            <person name="Ruiz M.R."/>
            <person name="Ruiz S.-J.R."/>
            <person name="Saada N.S."/>
            <person name="Santibanez J.S."/>
            <person name="Scheel M.S."/>
            <person name="Schneider B.S."/>
            <person name="Simmons D.S."/>
            <person name="Sisson I.S."/>
            <person name="Tang L.-Y.T."/>
            <person name="Thornton R.T."/>
            <person name="Tisius J.T."/>
            <person name="Toledanes G.T."/>
            <person name="Trejos Z.T."/>
            <person name="Usmani K.U."/>
            <person name="Varghese R.V."/>
            <person name="Vattathil S.V."/>
            <person name="Vee V.V."/>
            <person name="Walker D.W."/>
            <person name="Weissenberger G.W."/>
            <person name="White C.W."/>
            <person name="Williams A.W."/>
            <person name="Woodworth J.W."/>
            <person name="Wright R.W."/>
            <person name="Zhu Y.Z."/>
            <person name="Han Y.H."/>
            <person name="Newsham I.N."/>
            <person name="Nazareth L.N."/>
            <person name="Worley K.W."/>
            <person name="Muzny D.M."/>
            <person name="Rogers J.R."/>
            <person name="Gibbs R.G."/>
        </authorList>
    </citation>
    <scope>NUCLEOTIDE SEQUENCE [LARGE SCALE GENOMIC DNA]</scope>
</reference>
<reference evidence="1" key="2">
    <citation type="submission" date="2025-08" db="UniProtKB">
        <authorList>
            <consortium name="Ensembl"/>
        </authorList>
    </citation>
    <scope>IDENTIFICATION</scope>
</reference>
<evidence type="ECO:0000313" key="2">
    <source>
        <dbReference type="Proteomes" id="UP000028761"/>
    </source>
</evidence>
<keyword evidence="2" id="KW-1185">Reference proteome</keyword>
<dbReference type="AlphaFoldDB" id="A0A8I5N0S3"/>
<dbReference type="Ensembl" id="ENSPANT00000082659.1">
    <property type="protein sequence ID" value="ENSPANP00000052711.1"/>
    <property type="gene ID" value="ENSPANG00000041171.1"/>
</dbReference>
<proteinExistence type="predicted"/>
<dbReference type="PANTHER" id="PTHR31666">
    <property type="entry name" value="PROTEIN CXORF40A-RELATED"/>
    <property type="match status" value="1"/>
</dbReference>
<evidence type="ECO:0008006" key="3">
    <source>
        <dbReference type="Google" id="ProtNLM"/>
    </source>
</evidence>
<dbReference type="Proteomes" id="UP000028761">
    <property type="component" value="Chromosome X"/>
</dbReference>
<dbReference type="SUPFAM" id="SSF88697">
    <property type="entry name" value="PUA domain-like"/>
    <property type="match status" value="1"/>
</dbReference>
<reference evidence="1" key="3">
    <citation type="submission" date="2025-09" db="UniProtKB">
        <authorList>
            <consortium name="Ensembl"/>
        </authorList>
    </citation>
    <scope>IDENTIFICATION</scope>
</reference>
<protein>
    <recommendedName>
        <fullName evidence="3">ASCH domain-containing protein</fullName>
    </recommendedName>
</protein>
<accession>A0A8I5N0S3</accession>
<name>A0A8I5N0S3_PAPAN</name>
<dbReference type="InterPro" id="IPR033615">
    <property type="entry name" value="EOLA1/EOLA2"/>
</dbReference>
<dbReference type="InterPro" id="IPR015947">
    <property type="entry name" value="PUA-like_sf"/>
</dbReference>